<comment type="caution">
    <text evidence="1">The sequence shown here is derived from an EMBL/GenBank/DDBJ whole genome shotgun (WGS) entry which is preliminary data.</text>
</comment>
<gene>
    <name evidence="1" type="ORF">NCWK1_1235</name>
</gene>
<dbReference type="AlphaFoldDB" id="A0A2H6LE71"/>
<proteinExistence type="predicted"/>
<dbReference type="EMBL" id="BDGE01000022">
    <property type="protein sequence ID" value="GBE91511.1"/>
    <property type="molecule type" value="Genomic_DNA"/>
</dbReference>
<evidence type="ECO:0000313" key="2">
    <source>
        <dbReference type="Proteomes" id="UP000236527"/>
    </source>
</evidence>
<protein>
    <submittedName>
        <fullName evidence="1">Uncharacterized protein</fullName>
    </submittedName>
</protein>
<organism evidence="1 2">
    <name type="scientific">Nostoc cycadae WK-1</name>
    <dbReference type="NCBI Taxonomy" id="1861711"/>
    <lineage>
        <taxon>Bacteria</taxon>
        <taxon>Bacillati</taxon>
        <taxon>Cyanobacteriota</taxon>
        <taxon>Cyanophyceae</taxon>
        <taxon>Nostocales</taxon>
        <taxon>Nostocaceae</taxon>
        <taxon>Nostoc</taxon>
    </lineage>
</organism>
<sequence>MTSIKLYIILKDMIKAIAQFPKEQNDRPDLNPKTNKSDRLVLARRERSLLSKPKYRSFNIMMAQLLNFAQSQIAQFLRQNLPSLDRQQISQQIFPYREPIKHLLIGSPKAVTSTIHYLQVIGYASVGDWSPLQPTGNPDEVMSILSRQILIQ</sequence>
<evidence type="ECO:0000313" key="1">
    <source>
        <dbReference type="EMBL" id="GBE91511.1"/>
    </source>
</evidence>
<reference evidence="2" key="1">
    <citation type="journal article" date="2018" name="Genome Announc.">
        <title>Draft Genome Sequence of the Nitrogen-Fixing and Hormogonia-Inducing Cyanobacterium Nostoc cycadae Strain WK-1, Isolated from the Coralloid Roots of Cycas revoluta.</title>
        <authorList>
            <person name="Kanesaki Y."/>
            <person name="Hirose M."/>
            <person name="Hirose Y."/>
            <person name="Fujisawa T."/>
            <person name="Nakamura Y."/>
            <person name="Watanabe S."/>
            <person name="Matsunaga S."/>
            <person name="Uchida H."/>
            <person name="Murakami A."/>
        </authorList>
    </citation>
    <scope>NUCLEOTIDE SEQUENCE [LARGE SCALE GENOMIC DNA]</scope>
    <source>
        <strain evidence="2">WK-1</strain>
    </source>
</reference>
<dbReference type="Proteomes" id="UP000236527">
    <property type="component" value="Unassembled WGS sequence"/>
</dbReference>
<keyword evidence="2" id="KW-1185">Reference proteome</keyword>
<accession>A0A2H6LE71</accession>
<name>A0A2H6LE71_9NOSO</name>